<dbReference type="EMBL" id="PSZM01000045">
    <property type="protein sequence ID" value="PQL90718.1"/>
    <property type="molecule type" value="Genomic_DNA"/>
</dbReference>
<sequence>MDVKTVIQRNSKDIAFIVGNGINRYPNNPKAISWDDLLIKLWDKFSFSTISEVPQGISLTEFYDLLDIENSTSHTNNEIQKEACILLESWSNEPHHKSFLEKAKQLKAPVLTTNFDLVLPQALNLKSFDIEKKGFTDFYPWKTYYGERQWTFPTDGFGVWFINGFIKYHRSIRLGLSQYMGSVERARYLIHKGDENNLFTGKNMNNWEGNKTWLHIIFNKSLCIFGLGLEENEVFLRWLLIERAKYFRKFPERKRKGWYIVKPDNINTQYKGKKYFLEKLGFEVIEADNYDDIYKTPWE</sequence>
<keyword evidence="2" id="KW-1185">Reference proteome</keyword>
<accession>A0A2S8A826</accession>
<evidence type="ECO:0000313" key="1">
    <source>
        <dbReference type="EMBL" id="PQL90718.1"/>
    </source>
</evidence>
<name>A0A2S8A826_9FLAO</name>
<proteinExistence type="predicted"/>
<gene>
    <name evidence="1" type="ORF">C4S77_09675</name>
</gene>
<dbReference type="AlphaFoldDB" id="A0A2S8A826"/>
<evidence type="ECO:0000313" key="2">
    <source>
        <dbReference type="Proteomes" id="UP000238042"/>
    </source>
</evidence>
<comment type="caution">
    <text evidence="1">The sequence shown here is derived from an EMBL/GenBank/DDBJ whole genome shotgun (WGS) entry which is preliminary data.</text>
</comment>
<dbReference type="OrthoDB" id="7551439at2"/>
<evidence type="ECO:0008006" key="3">
    <source>
        <dbReference type="Google" id="ProtNLM"/>
    </source>
</evidence>
<dbReference type="Proteomes" id="UP000238042">
    <property type="component" value="Unassembled WGS sequence"/>
</dbReference>
<reference evidence="1 2" key="1">
    <citation type="submission" date="2018-02" db="EMBL/GenBank/DDBJ databases">
        <title>Genome sequences of Apibacter spp., gut symbionts of Asian honey bees.</title>
        <authorList>
            <person name="Kwong W.K."/>
            <person name="Steele M.I."/>
            <person name="Moran N.A."/>
        </authorList>
    </citation>
    <scope>NUCLEOTIDE SEQUENCE [LARGE SCALE GENOMIC DNA]</scope>
    <source>
        <strain evidence="2">wkB301</strain>
    </source>
</reference>
<organism evidence="1 2">
    <name type="scientific">Apibacter adventoris</name>
    <dbReference type="NCBI Taxonomy" id="1679466"/>
    <lineage>
        <taxon>Bacteria</taxon>
        <taxon>Pseudomonadati</taxon>
        <taxon>Bacteroidota</taxon>
        <taxon>Flavobacteriia</taxon>
        <taxon>Flavobacteriales</taxon>
        <taxon>Weeksellaceae</taxon>
        <taxon>Apibacter</taxon>
    </lineage>
</organism>
<dbReference type="RefSeq" id="WP_105247369.1">
    <property type="nucleotide sequence ID" value="NZ_PSZM01000045.1"/>
</dbReference>
<protein>
    <recommendedName>
        <fullName evidence="3">SIR2-like domain-containing protein</fullName>
    </recommendedName>
</protein>